<dbReference type="NCBIfam" id="NF047646">
    <property type="entry name" value="REP_Tyr_transpos"/>
    <property type="match status" value="1"/>
</dbReference>
<dbReference type="InterPro" id="IPR002686">
    <property type="entry name" value="Transposase_17"/>
</dbReference>
<gene>
    <name evidence="2" type="ORF">KSS95_01380</name>
</gene>
<proteinExistence type="predicted"/>
<accession>A0ABX8M8U9</accession>
<dbReference type="PANTHER" id="PTHR36966:SF1">
    <property type="entry name" value="REP-ASSOCIATED TYROSINE TRANSPOSASE"/>
    <property type="match status" value="1"/>
</dbReference>
<dbReference type="InterPro" id="IPR052715">
    <property type="entry name" value="RAYT_transposase"/>
</dbReference>
<evidence type="ECO:0000313" key="3">
    <source>
        <dbReference type="Proteomes" id="UP001047646"/>
    </source>
</evidence>
<dbReference type="RefSeq" id="WP_217850965.1">
    <property type="nucleotide sequence ID" value="NZ_CP077073.1"/>
</dbReference>
<keyword evidence="3" id="KW-1185">Reference proteome</keyword>
<evidence type="ECO:0000259" key="1">
    <source>
        <dbReference type="SMART" id="SM01321"/>
    </source>
</evidence>
<dbReference type="PANTHER" id="PTHR36966">
    <property type="entry name" value="REP-ASSOCIATED TYROSINE TRANSPOSASE"/>
    <property type="match status" value="1"/>
</dbReference>
<evidence type="ECO:0000313" key="2">
    <source>
        <dbReference type="EMBL" id="QXH35509.1"/>
    </source>
</evidence>
<name>A0ABX8M8U9_9PSED</name>
<dbReference type="Proteomes" id="UP001047646">
    <property type="component" value="Chromosome"/>
</dbReference>
<dbReference type="SMART" id="SM01321">
    <property type="entry name" value="Y1_Tnp"/>
    <property type="match status" value="1"/>
</dbReference>
<reference evidence="2" key="1">
    <citation type="journal article" date="2021" name="Microorganisms">
        <title>The Ever-Expanding Pseudomonas Genus: Description of 43 New Species and Partition of the Pseudomonas putida Group.</title>
        <authorList>
            <person name="Girard L."/>
            <person name="Lood C."/>
            <person name="Hofte M."/>
            <person name="Vandamme P."/>
            <person name="Rokni-Zadeh H."/>
            <person name="van Noort V."/>
            <person name="Lavigne R."/>
            <person name="De Mot R."/>
        </authorList>
    </citation>
    <scope>NUCLEOTIDE SEQUENCE</scope>
    <source>
        <strain evidence="2">COW39</strain>
    </source>
</reference>
<dbReference type="EMBL" id="CP077073">
    <property type="protein sequence ID" value="QXH35509.1"/>
    <property type="molecule type" value="Genomic_DNA"/>
</dbReference>
<protein>
    <submittedName>
        <fullName evidence="2">Transposase</fullName>
    </submittedName>
</protein>
<feature type="domain" description="Transposase IS200-like" evidence="1">
    <location>
        <begin position="16"/>
        <end position="130"/>
    </location>
</feature>
<organism evidence="2 3">
    <name type="scientific">Pseudomonas muyukensis</name>
    <dbReference type="NCBI Taxonomy" id="2842357"/>
    <lineage>
        <taxon>Bacteria</taxon>
        <taxon>Pseudomonadati</taxon>
        <taxon>Pseudomonadota</taxon>
        <taxon>Gammaproteobacteria</taxon>
        <taxon>Pseudomonadales</taxon>
        <taxon>Pseudomonadaceae</taxon>
        <taxon>Pseudomonas</taxon>
    </lineage>
</organism>
<sequence>MNLAHAHHLRKGRYSKAGRVYIVTTVVTGREPLFQDFQLARTLVAQLRHAHDQQWVSSLCWVIMPDHLHWLIELRQIGLSNLMRRVKSRSSRFINAAANRQGRLWQKNFHDHALRKEHDLRATARYIVANPLRAGLVTTLRHYPHWDAIWL</sequence>
<dbReference type="Pfam" id="PF01797">
    <property type="entry name" value="Y1_Tnp"/>
    <property type="match status" value="1"/>
</dbReference>